<dbReference type="InParanoid" id="A0A165PH33"/>
<sequence length="212" mass="23174">MLYTVLDGCPMCTVLSLRSSDALDNNLAACDVHGHPSSFSTNTVYSVHMSDTQRTRAAQRKSIRVHYRRYVHPSPDRACSSVHAGQRARHGAPSSASTASFPVLPSPLLSHRVQNVAVQGTDRLLYARRHSTLLNPFVSSAGAHRLQSTARCQHTPANDYEPSATRLWSSGRQPIAPSTVPLLSLRWCVGAPFRRVTVPSKSVVGARRLRVA</sequence>
<reference evidence="2 3" key="1">
    <citation type="journal article" date="2016" name="Mol. Biol. Evol.">
        <title>Comparative Genomics of Early-Diverging Mushroom-Forming Fungi Provides Insights into the Origins of Lignocellulose Decay Capabilities.</title>
        <authorList>
            <person name="Nagy L.G."/>
            <person name="Riley R."/>
            <person name="Tritt A."/>
            <person name="Adam C."/>
            <person name="Daum C."/>
            <person name="Floudas D."/>
            <person name="Sun H."/>
            <person name="Yadav J.S."/>
            <person name="Pangilinan J."/>
            <person name="Larsson K.H."/>
            <person name="Matsuura K."/>
            <person name="Barry K."/>
            <person name="Labutti K."/>
            <person name="Kuo R."/>
            <person name="Ohm R.A."/>
            <person name="Bhattacharya S.S."/>
            <person name="Shirouzu T."/>
            <person name="Yoshinaga Y."/>
            <person name="Martin F.M."/>
            <person name="Grigoriev I.V."/>
            <person name="Hibbett D.S."/>
        </authorList>
    </citation>
    <scope>NUCLEOTIDE SEQUENCE [LARGE SCALE GENOMIC DNA]</scope>
    <source>
        <strain evidence="2 3">HHB12029</strain>
    </source>
</reference>
<evidence type="ECO:0000313" key="2">
    <source>
        <dbReference type="EMBL" id="KZW02166.1"/>
    </source>
</evidence>
<name>A0A165PH33_EXIGL</name>
<accession>A0A165PH33</accession>
<protein>
    <submittedName>
        <fullName evidence="2">Uncharacterized protein</fullName>
    </submittedName>
</protein>
<dbReference type="AlphaFoldDB" id="A0A165PH33"/>
<evidence type="ECO:0000313" key="3">
    <source>
        <dbReference type="Proteomes" id="UP000077266"/>
    </source>
</evidence>
<dbReference type="Proteomes" id="UP000077266">
    <property type="component" value="Unassembled WGS sequence"/>
</dbReference>
<evidence type="ECO:0000256" key="1">
    <source>
        <dbReference type="SAM" id="MobiDB-lite"/>
    </source>
</evidence>
<dbReference type="EMBL" id="KV425889">
    <property type="protein sequence ID" value="KZW02166.1"/>
    <property type="molecule type" value="Genomic_DNA"/>
</dbReference>
<feature type="region of interest" description="Disordered" evidence="1">
    <location>
        <begin position="74"/>
        <end position="99"/>
    </location>
</feature>
<gene>
    <name evidence="2" type="ORF">EXIGLDRAFT_481597</name>
</gene>
<organism evidence="2 3">
    <name type="scientific">Exidia glandulosa HHB12029</name>
    <dbReference type="NCBI Taxonomy" id="1314781"/>
    <lineage>
        <taxon>Eukaryota</taxon>
        <taxon>Fungi</taxon>
        <taxon>Dikarya</taxon>
        <taxon>Basidiomycota</taxon>
        <taxon>Agaricomycotina</taxon>
        <taxon>Agaricomycetes</taxon>
        <taxon>Auriculariales</taxon>
        <taxon>Exidiaceae</taxon>
        <taxon>Exidia</taxon>
    </lineage>
</organism>
<proteinExistence type="predicted"/>
<keyword evidence="3" id="KW-1185">Reference proteome</keyword>